<dbReference type="OrthoDB" id="666405at2"/>
<evidence type="ECO:0000313" key="2">
    <source>
        <dbReference type="Proteomes" id="UP000260644"/>
    </source>
</evidence>
<proteinExistence type="predicted"/>
<dbReference type="Proteomes" id="UP000260644">
    <property type="component" value="Unassembled WGS sequence"/>
</dbReference>
<dbReference type="PROSITE" id="PS51257">
    <property type="entry name" value="PROKAR_LIPOPROTEIN"/>
    <property type="match status" value="1"/>
</dbReference>
<name>A0A3E1Y9M9_9BACT</name>
<sequence>MKSKNVLILIVSLIVVMSCRKGEMPTHKYFGSVSSTVANLPGTPMINIKWNGVVMDSLMSGVRSITLPAGQSGKLSYTVAGSNDLIADTVITVPMNNTLSFKILASTTLGMSGFAVPVMDISPDSIKLQVYCNLSDYYKYSTIDLKIISIRQPGNVFVDELVVKGLKNKHLSSEIITFKHKDDRGAAISYGAYLIDPATNEVIPTPKSPYYFLFARPQYPGFYIVNLTDRSGTMASSVIGL</sequence>
<reference evidence="1 2" key="1">
    <citation type="submission" date="2018-07" db="EMBL/GenBank/DDBJ databases">
        <title>Chitinophaga K2CV101002-2 sp. nov., isolated from a monsoon evergreen broad-leaved forest soil.</title>
        <authorList>
            <person name="Lv Y."/>
        </authorList>
    </citation>
    <scope>NUCLEOTIDE SEQUENCE [LARGE SCALE GENOMIC DNA]</scope>
    <source>
        <strain evidence="1 2">GDMCC 1.1288</strain>
    </source>
</reference>
<evidence type="ECO:0008006" key="3">
    <source>
        <dbReference type="Google" id="ProtNLM"/>
    </source>
</evidence>
<protein>
    <recommendedName>
        <fullName evidence="3">DUF4397 domain-containing protein</fullName>
    </recommendedName>
</protein>
<accession>A0A3E1Y9M9</accession>
<dbReference type="EMBL" id="QPMM01000006">
    <property type="protein sequence ID" value="RFS22410.1"/>
    <property type="molecule type" value="Genomic_DNA"/>
</dbReference>
<comment type="caution">
    <text evidence="1">The sequence shown here is derived from an EMBL/GenBank/DDBJ whole genome shotgun (WGS) entry which is preliminary data.</text>
</comment>
<gene>
    <name evidence="1" type="ORF">DVR12_11400</name>
</gene>
<evidence type="ECO:0000313" key="1">
    <source>
        <dbReference type="EMBL" id="RFS22410.1"/>
    </source>
</evidence>
<dbReference type="RefSeq" id="WP_116975807.1">
    <property type="nucleotide sequence ID" value="NZ_QPMM01000006.1"/>
</dbReference>
<keyword evidence="2" id="KW-1185">Reference proteome</keyword>
<dbReference type="AlphaFoldDB" id="A0A3E1Y9M9"/>
<organism evidence="1 2">
    <name type="scientific">Chitinophaga silvatica</name>
    <dbReference type="NCBI Taxonomy" id="2282649"/>
    <lineage>
        <taxon>Bacteria</taxon>
        <taxon>Pseudomonadati</taxon>
        <taxon>Bacteroidota</taxon>
        <taxon>Chitinophagia</taxon>
        <taxon>Chitinophagales</taxon>
        <taxon>Chitinophagaceae</taxon>
        <taxon>Chitinophaga</taxon>
    </lineage>
</organism>